<dbReference type="eggNOG" id="COG1418">
    <property type="taxonomic scope" value="Bacteria"/>
</dbReference>
<dbReference type="PROSITE" id="PS51831">
    <property type="entry name" value="HD"/>
    <property type="match status" value="1"/>
</dbReference>
<dbReference type="InterPro" id="IPR003607">
    <property type="entry name" value="HD/PDEase_dom"/>
</dbReference>
<name>Q2KYT8_BORA1</name>
<dbReference type="AlphaFoldDB" id="Q2KYT8"/>
<evidence type="ECO:0000259" key="1">
    <source>
        <dbReference type="PROSITE" id="PS51831"/>
    </source>
</evidence>
<dbReference type="SUPFAM" id="SSF109604">
    <property type="entry name" value="HD-domain/PDEase-like"/>
    <property type="match status" value="1"/>
</dbReference>
<evidence type="ECO:0000313" key="2">
    <source>
        <dbReference type="EMBL" id="CAJ49833.1"/>
    </source>
</evidence>
<sequence>MVKSRTTAQGWAARARRLADAEMAQDPAHDLNHLDRVWSTARQLLLSHPEADAVVVAIACYLHDLVNLPKNNPRRAQASALSAGRARVLLVPAGLDELRIQAVEHAITAHSYSAAVTPRSVEAWIVQDADRLDALGAVGLARMFSIGGALGRALAHPTDPLARARELDDGRYTLDHIELKLAGLPASMGTEAGRRLGAQRLACLREFRAAFAREWLFEEQAGHRAGEGVAQSVGVSAQPHIDSGV</sequence>
<dbReference type="Gene3D" id="1.10.3210.50">
    <property type="match status" value="1"/>
</dbReference>
<dbReference type="PANTHER" id="PTHR33594">
    <property type="entry name" value="SUPERFAMILY HYDROLASE, PUTATIVE (AFU_ORTHOLOGUE AFUA_1G03035)-RELATED"/>
    <property type="match status" value="1"/>
</dbReference>
<dbReference type="STRING" id="360910.BAV2223"/>
<dbReference type="InterPro" id="IPR006674">
    <property type="entry name" value="HD_domain"/>
</dbReference>
<accession>Q2KYT8</accession>
<reference evidence="2 3" key="1">
    <citation type="journal article" date="2006" name="J. Bacteriol.">
        <title>Comparison of the genome sequence of the poultry pathogen Bordetella avium with those of B. bronchiseptica, B. pertussis, and B. parapertussis reveals extensive diversity in surface structures associated with host interaction.</title>
        <authorList>
            <person name="Sebaihia M."/>
            <person name="Preston A."/>
            <person name="Maskell D.J."/>
            <person name="Kuzmiak H."/>
            <person name="Connell T.D."/>
            <person name="King N.D."/>
            <person name="Orndorff P.E."/>
            <person name="Miyamoto D.M."/>
            <person name="Thomson N.R."/>
            <person name="Harris D."/>
            <person name="Goble A."/>
            <person name="Lord A."/>
            <person name="Murphy L."/>
            <person name="Quail M.A."/>
            <person name="Rutter S."/>
            <person name="Squares R."/>
            <person name="Squares S."/>
            <person name="Woodward J."/>
            <person name="Parkhill J."/>
            <person name="Temple L.M."/>
        </authorList>
    </citation>
    <scope>NUCLEOTIDE SEQUENCE [LARGE SCALE GENOMIC DNA]</scope>
    <source>
        <strain evidence="2 3">197N</strain>
    </source>
</reference>
<dbReference type="SMART" id="SM00471">
    <property type="entry name" value="HDc"/>
    <property type="match status" value="1"/>
</dbReference>
<dbReference type="Proteomes" id="UP000001977">
    <property type="component" value="Chromosome"/>
</dbReference>
<dbReference type="OrthoDB" id="9797344at2"/>
<keyword evidence="3" id="KW-1185">Reference proteome</keyword>
<evidence type="ECO:0000313" key="3">
    <source>
        <dbReference type="Proteomes" id="UP000001977"/>
    </source>
</evidence>
<dbReference type="EMBL" id="AM167904">
    <property type="protein sequence ID" value="CAJ49833.1"/>
    <property type="molecule type" value="Genomic_DNA"/>
</dbReference>
<dbReference type="CDD" id="cd00077">
    <property type="entry name" value="HDc"/>
    <property type="match status" value="1"/>
</dbReference>
<dbReference type="PANTHER" id="PTHR33594:SF1">
    <property type="entry name" value="HD_PDEASE DOMAIN-CONTAINING PROTEIN"/>
    <property type="match status" value="1"/>
</dbReference>
<dbReference type="Pfam" id="PF01966">
    <property type="entry name" value="HD"/>
    <property type="match status" value="1"/>
</dbReference>
<dbReference type="KEGG" id="bav:BAV2223"/>
<feature type="domain" description="HD" evidence="1">
    <location>
        <begin position="30"/>
        <end position="135"/>
    </location>
</feature>
<dbReference type="HOGENOM" id="CLU_036524_3_0_4"/>
<organism evidence="2 3">
    <name type="scientific">Bordetella avium (strain 197N)</name>
    <dbReference type="NCBI Taxonomy" id="360910"/>
    <lineage>
        <taxon>Bacteria</taxon>
        <taxon>Pseudomonadati</taxon>
        <taxon>Pseudomonadota</taxon>
        <taxon>Betaproteobacteria</taxon>
        <taxon>Burkholderiales</taxon>
        <taxon>Alcaligenaceae</taxon>
        <taxon>Bordetella</taxon>
    </lineage>
</organism>
<gene>
    <name evidence="2" type="ordered locus">BAV2223</name>
</gene>
<protein>
    <submittedName>
        <fullName evidence="2">Metal dependent phosphohydrolase</fullName>
    </submittedName>
</protein>
<proteinExistence type="predicted"/>